<reference evidence="1 2" key="2">
    <citation type="submission" date="2017-10" db="EMBL/GenBank/DDBJ databases">
        <title>Extensive intraspecific genome diversity in a model arbuscular mycorrhizal fungus.</title>
        <authorList>
            <person name="Chen E.C.H."/>
            <person name="Morin E."/>
            <person name="Baudet D."/>
            <person name="Noel J."/>
            <person name="Ndikumana S."/>
            <person name="Charron P."/>
            <person name="St-Onge C."/>
            <person name="Giorgi J."/>
            <person name="Grigoriev I.V."/>
            <person name="Roux C."/>
            <person name="Martin F.M."/>
            <person name="Corradi N."/>
        </authorList>
    </citation>
    <scope>NUCLEOTIDE SEQUENCE [LARGE SCALE GENOMIC DNA]</scope>
    <source>
        <strain evidence="1 2">C2</strain>
    </source>
</reference>
<dbReference type="Proteomes" id="UP000233469">
    <property type="component" value="Unassembled WGS sequence"/>
</dbReference>
<reference evidence="1 2" key="1">
    <citation type="submission" date="2016-04" db="EMBL/GenBank/DDBJ databases">
        <title>Genome analyses suggest a sexual origin of heterokaryosis in a supposedly ancient asexual fungus.</title>
        <authorList>
            <person name="Ropars J."/>
            <person name="Sedzielewska K."/>
            <person name="Noel J."/>
            <person name="Charron P."/>
            <person name="Farinelli L."/>
            <person name="Marton T."/>
            <person name="Kruger M."/>
            <person name="Pelin A."/>
            <person name="Brachmann A."/>
            <person name="Corradi N."/>
        </authorList>
    </citation>
    <scope>NUCLEOTIDE SEQUENCE [LARGE SCALE GENOMIC DNA]</scope>
    <source>
        <strain evidence="1 2">C2</strain>
    </source>
</reference>
<comment type="caution">
    <text evidence="1">The sequence shown here is derived from an EMBL/GenBank/DDBJ whole genome shotgun (WGS) entry which is preliminary data.</text>
</comment>
<protein>
    <submittedName>
        <fullName evidence="1">Uncharacterized protein</fullName>
    </submittedName>
</protein>
<dbReference type="EMBL" id="LLXL01000686">
    <property type="protein sequence ID" value="PKK69817.1"/>
    <property type="molecule type" value="Genomic_DNA"/>
</dbReference>
<feature type="non-terminal residue" evidence="1">
    <location>
        <position position="1"/>
    </location>
</feature>
<gene>
    <name evidence="1" type="ORF">RhiirC2_780552</name>
</gene>
<dbReference type="AlphaFoldDB" id="A0A2N1N7D4"/>
<proteinExistence type="predicted"/>
<dbReference type="VEuPathDB" id="FungiDB:RhiirA1_542111"/>
<organism evidence="1 2">
    <name type="scientific">Rhizophagus irregularis</name>
    <dbReference type="NCBI Taxonomy" id="588596"/>
    <lineage>
        <taxon>Eukaryota</taxon>
        <taxon>Fungi</taxon>
        <taxon>Fungi incertae sedis</taxon>
        <taxon>Mucoromycota</taxon>
        <taxon>Glomeromycotina</taxon>
        <taxon>Glomeromycetes</taxon>
        <taxon>Glomerales</taxon>
        <taxon>Glomeraceae</taxon>
        <taxon>Rhizophagus</taxon>
    </lineage>
</organism>
<name>A0A2N1N7D4_9GLOM</name>
<evidence type="ECO:0000313" key="2">
    <source>
        <dbReference type="Proteomes" id="UP000233469"/>
    </source>
</evidence>
<evidence type="ECO:0000313" key="1">
    <source>
        <dbReference type="EMBL" id="PKK69817.1"/>
    </source>
</evidence>
<accession>A0A2N1N7D4</accession>
<sequence>DLVKKIGSEPVKSLVNYNFLHLRPTRRFAYDIISPPNRIILTAMNQLSVCAMEQVLSEEANEK</sequence>